<proteinExistence type="predicted"/>
<dbReference type="EMBL" id="NHZQ01000121">
    <property type="protein sequence ID" value="PSK51864.1"/>
    <property type="molecule type" value="Genomic_DNA"/>
</dbReference>
<organism evidence="1 2">
    <name type="scientific">Elsinoe australis</name>
    <dbReference type="NCBI Taxonomy" id="40998"/>
    <lineage>
        <taxon>Eukaryota</taxon>
        <taxon>Fungi</taxon>
        <taxon>Dikarya</taxon>
        <taxon>Ascomycota</taxon>
        <taxon>Pezizomycotina</taxon>
        <taxon>Dothideomycetes</taxon>
        <taxon>Dothideomycetidae</taxon>
        <taxon>Myriangiales</taxon>
        <taxon>Elsinoaceae</taxon>
        <taxon>Elsinoe</taxon>
    </lineage>
</organism>
<dbReference type="InterPro" id="IPR029058">
    <property type="entry name" value="AB_hydrolase_fold"/>
</dbReference>
<sequence>MLILSGSSFADFVLNQIGPLNIPKVYKVLEFFGLESGAFSQLTRSFMMEHFNPATPDDPNVRYYSYGAAFDPYLLSVFRQSHRIIDREEGANDGMVSVNSSQWGTYKGTLQGVSHLDLINWTNRLRWFFFELGGRKRNFNAVALYLDIADMLAKEGL</sequence>
<evidence type="ECO:0000313" key="1">
    <source>
        <dbReference type="EMBL" id="PSK51864.1"/>
    </source>
</evidence>
<evidence type="ECO:0000313" key="2">
    <source>
        <dbReference type="Proteomes" id="UP000243723"/>
    </source>
</evidence>
<dbReference type="OrthoDB" id="5592486at2759"/>
<protein>
    <submittedName>
        <fullName evidence="1">Uncharacterized protein</fullName>
    </submittedName>
</protein>
<comment type="caution">
    <text evidence="1">The sequence shown here is derived from an EMBL/GenBank/DDBJ whole genome shotgun (WGS) entry which is preliminary data.</text>
</comment>
<accession>A0A2P7ZUG7</accession>
<dbReference type="AlphaFoldDB" id="A0A2P7ZUG7"/>
<dbReference type="STRING" id="40998.A0A2P7ZUG7"/>
<dbReference type="Proteomes" id="UP000243723">
    <property type="component" value="Unassembled WGS sequence"/>
</dbReference>
<dbReference type="SUPFAM" id="SSF53474">
    <property type="entry name" value="alpha/beta-Hydrolases"/>
    <property type="match status" value="1"/>
</dbReference>
<keyword evidence="2" id="KW-1185">Reference proteome</keyword>
<name>A0A2P7ZUG7_9PEZI</name>
<dbReference type="Gene3D" id="3.40.50.1820">
    <property type="entry name" value="alpha/beta hydrolase"/>
    <property type="match status" value="1"/>
</dbReference>
<gene>
    <name evidence="1" type="ORF">B9Z65_3131</name>
</gene>
<reference evidence="1 2" key="1">
    <citation type="submission" date="2017-05" db="EMBL/GenBank/DDBJ databases">
        <title>Draft genome sequence of Elsinoe australis.</title>
        <authorList>
            <person name="Cheng Q."/>
        </authorList>
    </citation>
    <scope>NUCLEOTIDE SEQUENCE [LARGE SCALE GENOMIC DNA]</scope>
    <source>
        <strain evidence="1 2">NL1</strain>
    </source>
</reference>